<feature type="domain" description="S1 motif" evidence="4">
    <location>
        <begin position="6"/>
        <end position="73"/>
    </location>
</feature>
<accession>A0A1H0TBC3</accession>
<evidence type="ECO:0000259" key="4">
    <source>
        <dbReference type="PROSITE" id="PS50126"/>
    </source>
</evidence>
<evidence type="ECO:0000313" key="6">
    <source>
        <dbReference type="EMBL" id="SDP51363.1"/>
    </source>
</evidence>
<dbReference type="GO" id="GO:1990904">
    <property type="term" value="C:ribonucleoprotein complex"/>
    <property type="evidence" value="ECO:0007669"/>
    <property type="project" value="UniProtKB-KW"/>
</dbReference>
<dbReference type="NCBIfam" id="NF004473">
    <property type="entry name" value="PRK05807.1"/>
    <property type="match status" value="1"/>
</dbReference>
<dbReference type="PANTHER" id="PTHR10724">
    <property type="entry name" value="30S RIBOSOMAL PROTEIN S1"/>
    <property type="match status" value="1"/>
</dbReference>
<gene>
    <name evidence="5" type="ORF">H7E68_14060</name>
    <name evidence="6" type="ORF">SAMN04488529_106179</name>
</gene>
<dbReference type="Pfam" id="PF00575">
    <property type="entry name" value="S1"/>
    <property type="match status" value="1"/>
</dbReference>
<dbReference type="EMBL" id="FNJM01000006">
    <property type="protein sequence ID" value="SDP51363.1"/>
    <property type="molecule type" value="Genomic_DNA"/>
</dbReference>
<evidence type="ECO:0000313" key="8">
    <source>
        <dbReference type="Proteomes" id="UP000585258"/>
    </source>
</evidence>
<name>A0A1H0TBC3_9CLOT</name>
<dbReference type="GeneID" id="65308937"/>
<reference evidence="5 8" key="2">
    <citation type="submission" date="2020-08" db="EMBL/GenBank/DDBJ databases">
        <title>Clostridia isolated from Swiss meat.</title>
        <authorList>
            <person name="Wambui J."/>
            <person name="Stevens M.J.A."/>
            <person name="Stephan R."/>
        </authorList>
    </citation>
    <scope>NUCLEOTIDE SEQUENCE [LARGE SCALE GENOMIC DNA]</scope>
    <source>
        <strain evidence="5 8">CM001</strain>
    </source>
</reference>
<dbReference type="InterPro" id="IPR003029">
    <property type="entry name" value="S1_domain"/>
</dbReference>
<evidence type="ECO:0000256" key="1">
    <source>
        <dbReference type="ARBA" id="ARBA00006767"/>
    </source>
</evidence>
<dbReference type="PANTHER" id="PTHR10724:SF7">
    <property type="entry name" value="SMALL RIBOSOMAL SUBUNIT PROTEIN BS1C"/>
    <property type="match status" value="1"/>
</dbReference>
<proteinExistence type="inferred from homology"/>
<organism evidence="6 7">
    <name type="scientific">Clostridium gasigenes</name>
    <dbReference type="NCBI Taxonomy" id="94869"/>
    <lineage>
        <taxon>Bacteria</taxon>
        <taxon>Bacillati</taxon>
        <taxon>Bacillota</taxon>
        <taxon>Clostridia</taxon>
        <taxon>Eubacteriales</taxon>
        <taxon>Clostridiaceae</taxon>
        <taxon>Clostridium</taxon>
    </lineage>
</organism>
<evidence type="ECO:0000256" key="3">
    <source>
        <dbReference type="ARBA" id="ARBA00023274"/>
    </source>
</evidence>
<keyword evidence="3" id="KW-0687">Ribonucleoprotein</keyword>
<evidence type="ECO:0000313" key="5">
    <source>
        <dbReference type="EMBL" id="MBB6715831.1"/>
    </source>
</evidence>
<dbReference type="FunFam" id="2.40.50.140:FF:000051">
    <property type="entry name" value="RNA-binding transcriptional accessory protein"/>
    <property type="match status" value="1"/>
</dbReference>
<dbReference type="RefSeq" id="WP_089970048.1">
    <property type="nucleotide sequence ID" value="NZ_CP071376.1"/>
</dbReference>
<keyword evidence="7" id="KW-1185">Reference proteome</keyword>
<dbReference type="Proteomes" id="UP000198597">
    <property type="component" value="Unassembled WGS sequence"/>
</dbReference>
<sequence>MTLMAGNILEGTVVNITNFGAFVEIEGKTGLVHISEVADSFVKDIRQHLTEQDKVKVKVISIDDNGKISLSIKQASVPKRTVKPVEIDWASENKKSTNNHNTAGFEDIMSRFLKDSEERLQDVKKNQDFKSRNGKKS</sequence>
<reference evidence="6 7" key="1">
    <citation type="submission" date="2016-10" db="EMBL/GenBank/DDBJ databases">
        <authorList>
            <person name="de Groot N.N."/>
        </authorList>
    </citation>
    <scope>NUCLEOTIDE SEQUENCE [LARGE SCALE GENOMIC DNA]</scope>
    <source>
        <strain evidence="6 7">DSM 12272</strain>
    </source>
</reference>
<dbReference type="SUPFAM" id="SSF50249">
    <property type="entry name" value="Nucleic acid-binding proteins"/>
    <property type="match status" value="1"/>
</dbReference>
<dbReference type="GO" id="GO:0005840">
    <property type="term" value="C:ribosome"/>
    <property type="evidence" value="ECO:0007669"/>
    <property type="project" value="UniProtKB-KW"/>
</dbReference>
<dbReference type="AlphaFoldDB" id="A0A1H0TBC3"/>
<evidence type="ECO:0000256" key="2">
    <source>
        <dbReference type="ARBA" id="ARBA00022980"/>
    </source>
</evidence>
<dbReference type="GO" id="GO:0006412">
    <property type="term" value="P:translation"/>
    <property type="evidence" value="ECO:0007669"/>
    <property type="project" value="TreeGrafter"/>
</dbReference>
<dbReference type="EMBL" id="JACKWY010000008">
    <property type="protein sequence ID" value="MBB6715831.1"/>
    <property type="molecule type" value="Genomic_DNA"/>
</dbReference>
<evidence type="ECO:0000313" key="7">
    <source>
        <dbReference type="Proteomes" id="UP000198597"/>
    </source>
</evidence>
<dbReference type="SMART" id="SM00316">
    <property type="entry name" value="S1"/>
    <property type="match status" value="1"/>
</dbReference>
<dbReference type="Gene3D" id="2.40.50.140">
    <property type="entry name" value="Nucleic acid-binding proteins"/>
    <property type="match status" value="1"/>
</dbReference>
<comment type="similarity">
    <text evidence="1">Belongs to the bacterial ribosomal protein bS1 family.</text>
</comment>
<dbReference type="STRING" id="94869.SAMN04488529_106179"/>
<protein>
    <submittedName>
        <fullName evidence="5">RNA-binding protein S1</fullName>
    </submittedName>
    <submittedName>
        <fullName evidence="6">S1 RNA binding domain protein</fullName>
    </submittedName>
</protein>
<dbReference type="GO" id="GO:0003735">
    <property type="term" value="F:structural constituent of ribosome"/>
    <property type="evidence" value="ECO:0007669"/>
    <property type="project" value="TreeGrafter"/>
</dbReference>
<dbReference type="PROSITE" id="PS50126">
    <property type="entry name" value="S1"/>
    <property type="match status" value="1"/>
</dbReference>
<dbReference type="InterPro" id="IPR012340">
    <property type="entry name" value="NA-bd_OB-fold"/>
</dbReference>
<dbReference type="GO" id="GO:0003729">
    <property type="term" value="F:mRNA binding"/>
    <property type="evidence" value="ECO:0007669"/>
    <property type="project" value="UniProtKB-ARBA"/>
</dbReference>
<dbReference type="GO" id="GO:0005737">
    <property type="term" value="C:cytoplasm"/>
    <property type="evidence" value="ECO:0007669"/>
    <property type="project" value="UniProtKB-ARBA"/>
</dbReference>
<dbReference type="OrthoDB" id="9810507at2"/>
<keyword evidence="2" id="KW-0689">Ribosomal protein</keyword>
<dbReference type="Proteomes" id="UP000585258">
    <property type="component" value="Unassembled WGS sequence"/>
</dbReference>
<dbReference type="InterPro" id="IPR050437">
    <property type="entry name" value="Ribos_protein_bS1-like"/>
</dbReference>